<feature type="repeat" description="WD" evidence="9">
    <location>
        <begin position="45"/>
        <end position="86"/>
    </location>
</feature>
<dbReference type="InterPro" id="IPR036322">
    <property type="entry name" value="WD40_repeat_dom_sf"/>
</dbReference>
<feature type="compositionally biased region" description="Basic and acidic residues" evidence="10">
    <location>
        <begin position="441"/>
        <end position="455"/>
    </location>
</feature>
<dbReference type="EMBL" id="CAJHUC010000513">
    <property type="protein sequence ID" value="CAD7696613.1"/>
    <property type="molecule type" value="Genomic_DNA"/>
</dbReference>
<comment type="caution">
    <text evidence="12">The sequence shown here is derived from an EMBL/GenBank/DDBJ whole genome shotgun (WGS) entry which is preliminary data.</text>
</comment>
<organism evidence="12 13">
    <name type="scientific">Ostreobium quekettii</name>
    <dbReference type="NCBI Taxonomy" id="121088"/>
    <lineage>
        <taxon>Eukaryota</taxon>
        <taxon>Viridiplantae</taxon>
        <taxon>Chlorophyta</taxon>
        <taxon>core chlorophytes</taxon>
        <taxon>Ulvophyceae</taxon>
        <taxon>TCBD clade</taxon>
        <taxon>Bryopsidales</taxon>
        <taxon>Ostreobineae</taxon>
        <taxon>Ostreobiaceae</taxon>
        <taxon>Ostreobium</taxon>
    </lineage>
</organism>
<evidence type="ECO:0000256" key="6">
    <source>
        <dbReference type="ARBA" id="ARBA00022853"/>
    </source>
</evidence>
<dbReference type="GO" id="GO:0006334">
    <property type="term" value="P:nucleosome assembly"/>
    <property type="evidence" value="ECO:0007669"/>
    <property type="project" value="TreeGrafter"/>
</dbReference>
<feature type="compositionally biased region" description="Polar residues" evidence="10">
    <location>
        <begin position="707"/>
        <end position="721"/>
    </location>
</feature>
<dbReference type="GO" id="GO:0005634">
    <property type="term" value="C:nucleus"/>
    <property type="evidence" value="ECO:0007669"/>
    <property type="project" value="UniProtKB-SubCell"/>
</dbReference>
<evidence type="ECO:0000313" key="12">
    <source>
        <dbReference type="EMBL" id="CAD7696613.1"/>
    </source>
</evidence>
<dbReference type="Proteomes" id="UP000708148">
    <property type="component" value="Unassembled WGS sequence"/>
</dbReference>
<dbReference type="GO" id="GO:0033186">
    <property type="term" value="C:CAF-1 complex"/>
    <property type="evidence" value="ECO:0007669"/>
    <property type="project" value="TreeGrafter"/>
</dbReference>
<proteinExistence type="inferred from homology"/>
<keyword evidence="5" id="KW-0227">DNA damage</keyword>
<keyword evidence="6" id="KW-0156">Chromatin regulator</keyword>
<evidence type="ECO:0000256" key="8">
    <source>
        <dbReference type="ARBA" id="ARBA00023242"/>
    </source>
</evidence>
<evidence type="ECO:0000256" key="1">
    <source>
        <dbReference type="ARBA" id="ARBA00004123"/>
    </source>
</evidence>
<dbReference type="InterPro" id="IPR055410">
    <property type="entry name" value="Beta-prop_CAF1B_HIR1"/>
</dbReference>
<dbReference type="InterPro" id="IPR001680">
    <property type="entry name" value="WD40_rpt"/>
</dbReference>
<feature type="region of interest" description="Disordered" evidence="10">
    <location>
        <begin position="397"/>
        <end position="507"/>
    </location>
</feature>
<dbReference type="PROSITE" id="PS50082">
    <property type="entry name" value="WD_REPEATS_2"/>
    <property type="match status" value="3"/>
</dbReference>
<evidence type="ECO:0000256" key="5">
    <source>
        <dbReference type="ARBA" id="ARBA00022763"/>
    </source>
</evidence>
<gene>
    <name evidence="12" type="ORF">OSTQU699_LOCUS1974</name>
</gene>
<dbReference type="PANTHER" id="PTHR15271:SF4">
    <property type="entry name" value="CHROMATIN ASSEMBLY FACTOR 1 SUBUNIT B"/>
    <property type="match status" value="1"/>
</dbReference>
<evidence type="ECO:0000256" key="4">
    <source>
        <dbReference type="ARBA" id="ARBA00022737"/>
    </source>
</evidence>
<evidence type="ECO:0000256" key="10">
    <source>
        <dbReference type="SAM" id="MobiDB-lite"/>
    </source>
</evidence>
<evidence type="ECO:0000256" key="2">
    <source>
        <dbReference type="ARBA" id="ARBA00007306"/>
    </source>
</evidence>
<evidence type="ECO:0000256" key="3">
    <source>
        <dbReference type="ARBA" id="ARBA00022574"/>
    </source>
</evidence>
<dbReference type="InterPro" id="IPR045145">
    <property type="entry name" value="PTHR15271"/>
</dbReference>
<comment type="subcellular location">
    <subcellularLocation>
        <location evidence="1">Nucleus</location>
    </subcellularLocation>
</comment>
<protein>
    <recommendedName>
        <fullName evidence="11">CAF1B/HIR1 beta-propeller domain-containing protein</fullName>
    </recommendedName>
</protein>
<feature type="region of interest" description="Disordered" evidence="10">
    <location>
        <begin position="691"/>
        <end position="762"/>
    </location>
</feature>
<dbReference type="PANTHER" id="PTHR15271">
    <property type="entry name" value="CHROMATIN ASSEMBLY FACTOR 1 SUBUNIT B"/>
    <property type="match status" value="1"/>
</dbReference>
<comment type="similarity">
    <text evidence="2">Belongs to the WD repeat HIR1 family.</text>
</comment>
<dbReference type="InterPro" id="IPR015943">
    <property type="entry name" value="WD40/YVTN_repeat-like_dom_sf"/>
</dbReference>
<evidence type="ECO:0000256" key="7">
    <source>
        <dbReference type="ARBA" id="ARBA00023204"/>
    </source>
</evidence>
<dbReference type="PROSITE" id="PS50294">
    <property type="entry name" value="WD_REPEATS_REGION"/>
    <property type="match status" value="2"/>
</dbReference>
<keyword evidence="8" id="KW-0539">Nucleus</keyword>
<dbReference type="SMART" id="SM00320">
    <property type="entry name" value="WD40"/>
    <property type="match status" value="4"/>
</dbReference>
<dbReference type="Pfam" id="PF24105">
    <property type="entry name" value="Beta-prop_CAF1B_HIR1"/>
    <property type="match status" value="1"/>
</dbReference>
<dbReference type="OrthoDB" id="71227at2759"/>
<dbReference type="SUPFAM" id="SSF50978">
    <property type="entry name" value="WD40 repeat-like"/>
    <property type="match status" value="1"/>
</dbReference>
<dbReference type="Gene3D" id="2.130.10.10">
    <property type="entry name" value="YVTN repeat-like/Quinoprotein amine dehydrogenase"/>
    <property type="match status" value="2"/>
</dbReference>
<dbReference type="AlphaFoldDB" id="A0A8S1INS6"/>
<dbReference type="GO" id="GO:0006281">
    <property type="term" value="P:DNA repair"/>
    <property type="evidence" value="ECO:0007669"/>
    <property type="project" value="UniProtKB-KW"/>
</dbReference>
<feature type="repeat" description="WD" evidence="9">
    <location>
        <begin position="140"/>
        <end position="171"/>
    </location>
</feature>
<feature type="repeat" description="WD" evidence="9">
    <location>
        <begin position="98"/>
        <end position="139"/>
    </location>
</feature>
<evidence type="ECO:0000313" key="13">
    <source>
        <dbReference type="Proteomes" id="UP000708148"/>
    </source>
</evidence>
<keyword evidence="7" id="KW-0234">DNA repair</keyword>
<feature type="compositionally biased region" description="Basic and acidic residues" evidence="10">
    <location>
        <begin position="740"/>
        <end position="749"/>
    </location>
</feature>
<keyword evidence="13" id="KW-1185">Reference proteome</keyword>
<evidence type="ECO:0000259" key="11">
    <source>
        <dbReference type="Pfam" id="PF24105"/>
    </source>
</evidence>
<feature type="compositionally biased region" description="Basic and acidic residues" evidence="10">
    <location>
        <begin position="485"/>
        <end position="498"/>
    </location>
</feature>
<evidence type="ECO:0000256" key="9">
    <source>
        <dbReference type="PROSITE-ProRule" id="PRU00221"/>
    </source>
</evidence>
<feature type="domain" description="CAF1B/HIR1 beta-propeller" evidence="11">
    <location>
        <begin position="23"/>
        <end position="370"/>
    </location>
</feature>
<sequence length="914" mass="97040">MSRLRRGLEQGGSVLRSLNNATGVPVSQIQKTDNGNPAVKFVAELNQHVGPVNCIRFSPNGERLASAGDKGELLIWKENAQDESLSKDSKPWKPSTVLRGHLDDIFDIAWSPDSTALASGSLEHVMIVWDVQHAKAKARFDGHKHYIQGVAWDPANQFLVSQSGDRTCRVYGRPPLSNQTDASAAQTAGQWVQERLLYKRPVGGTKALTTGENEARDTFMFHDDTLSSFFRRLAWSPEGSFLVIPAGVYSTQHTAYIYARGKWAAPVGHLMGLPEPFAVVRFCPILYERSLGKENTAACGFVQPYKLVLAAAARHSVVIYSTEESEPICLLGSVHYAEITDLAWSPDGQYLAISSRDGYCSIAVFEEEELGVPILPERIPDEARQWLESLQQLPTAPEKRGVKRCAPQNPESGQVAGRPTDIGECFEPKTILRKGLGSQEMRGDSSELPAKKRATDLASRTNASAAPVQSREIENGGCCDSMAKGSDKKAGHVSKAEEQPSVGEHTAAQVSMGSNGSYVVQSSVPFKTGDIGRRAKKRIMPTPLAGDPCHQRACTNQSGGHPLPTPMLDIAVTADAGGQSSSGGTHVAGYNPRARRRIMPTAIDGEQGNHTGHLATGLQPSCSGRTTAIPIGTLAVGFEARGALEGMSALTKLAAKAGILAESQFPDSLFERSEWCTTEVEDPFASLTAKAAAYSRQADSHHEESGNDGNVQQSPDASNPEPQGFPPRAGACGQPGGDANSRENDKADSEPGGVRRRIVPTAVDVGQERPDVCQATGGNLACRGQTAASPAGAAMASCGRQGELQGLSALTRLASKAGILANSVFPDATLGSGQQHSAAEDPFRSLTRRAAAYGMQADAGQLQNAQNCEPNQESLAEAAQLPVHAATQEALGSLGSCTDGQVPACTQCSKPISL</sequence>
<dbReference type="GO" id="GO:0006335">
    <property type="term" value="P:DNA replication-dependent chromatin assembly"/>
    <property type="evidence" value="ECO:0007669"/>
    <property type="project" value="InterPro"/>
</dbReference>
<name>A0A8S1INS6_9CHLO</name>
<reference evidence="12" key="1">
    <citation type="submission" date="2020-12" db="EMBL/GenBank/DDBJ databases">
        <authorList>
            <person name="Iha C."/>
        </authorList>
    </citation>
    <scope>NUCLEOTIDE SEQUENCE</scope>
</reference>
<keyword evidence="3 9" id="KW-0853">WD repeat</keyword>
<keyword evidence="4" id="KW-0677">Repeat</keyword>
<accession>A0A8S1INS6</accession>